<keyword evidence="1" id="KW-0812">Transmembrane</keyword>
<keyword evidence="3" id="KW-1185">Reference proteome</keyword>
<protein>
    <submittedName>
        <fullName evidence="2">Uncharacterized protein</fullName>
    </submittedName>
</protein>
<keyword evidence="1" id="KW-0472">Membrane</keyword>
<proteinExistence type="predicted"/>
<gene>
    <name evidence="2" type="primary">Necator_chrV.g17569</name>
    <name evidence="2" type="ORF">RB195_012779</name>
</gene>
<accession>A0ABR1DTA0</accession>
<evidence type="ECO:0000313" key="2">
    <source>
        <dbReference type="EMBL" id="KAK6753398.1"/>
    </source>
</evidence>
<feature type="transmembrane region" description="Helical" evidence="1">
    <location>
        <begin position="44"/>
        <end position="65"/>
    </location>
</feature>
<dbReference type="EMBL" id="JAVFWL010000005">
    <property type="protein sequence ID" value="KAK6753398.1"/>
    <property type="molecule type" value="Genomic_DNA"/>
</dbReference>
<keyword evidence="1" id="KW-1133">Transmembrane helix</keyword>
<name>A0ABR1DTA0_NECAM</name>
<organism evidence="2 3">
    <name type="scientific">Necator americanus</name>
    <name type="common">Human hookworm</name>
    <dbReference type="NCBI Taxonomy" id="51031"/>
    <lineage>
        <taxon>Eukaryota</taxon>
        <taxon>Metazoa</taxon>
        <taxon>Ecdysozoa</taxon>
        <taxon>Nematoda</taxon>
        <taxon>Chromadorea</taxon>
        <taxon>Rhabditida</taxon>
        <taxon>Rhabditina</taxon>
        <taxon>Rhabditomorpha</taxon>
        <taxon>Strongyloidea</taxon>
        <taxon>Ancylostomatidae</taxon>
        <taxon>Bunostominae</taxon>
        <taxon>Necator</taxon>
    </lineage>
</organism>
<comment type="caution">
    <text evidence="2">The sequence shown here is derived from an EMBL/GenBank/DDBJ whole genome shotgun (WGS) entry which is preliminary data.</text>
</comment>
<reference evidence="2 3" key="1">
    <citation type="submission" date="2023-08" db="EMBL/GenBank/DDBJ databases">
        <title>A Necator americanus chromosomal reference genome.</title>
        <authorList>
            <person name="Ilik V."/>
            <person name="Petrzelkova K.J."/>
            <person name="Pardy F."/>
            <person name="Fuh T."/>
            <person name="Niatou-Singa F.S."/>
            <person name="Gouil Q."/>
            <person name="Baker L."/>
            <person name="Ritchie M.E."/>
            <person name="Jex A.R."/>
            <person name="Gazzola D."/>
            <person name="Li H."/>
            <person name="Toshio Fujiwara R."/>
            <person name="Zhan B."/>
            <person name="Aroian R.V."/>
            <person name="Pafco B."/>
            <person name="Schwarz E.M."/>
        </authorList>
    </citation>
    <scope>NUCLEOTIDE SEQUENCE [LARGE SCALE GENOMIC DNA]</scope>
    <source>
        <strain evidence="2 3">Aroian</strain>
        <tissue evidence="2">Whole animal</tissue>
    </source>
</reference>
<evidence type="ECO:0000313" key="3">
    <source>
        <dbReference type="Proteomes" id="UP001303046"/>
    </source>
</evidence>
<dbReference type="Proteomes" id="UP001303046">
    <property type="component" value="Unassembled WGS sequence"/>
</dbReference>
<evidence type="ECO:0000256" key="1">
    <source>
        <dbReference type="SAM" id="Phobius"/>
    </source>
</evidence>
<sequence>MQKRKVPDGVFWNTNGSKKGSKKYVNKHNIKYGESVAYPESCTPTTFCLCFIIFIHIILLLLMYAHTD</sequence>